<protein>
    <submittedName>
        <fullName evidence="3">DUF1866 domain-containing protein</fullName>
    </submittedName>
</protein>
<organism evidence="2 3">
    <name type="scientific">Globodera pallida</name>
    <name type="common">Potato cyst nematode worm</name>
    <name type="synonym">Heterodera pallida</name>
    <dbReference type="NCBI Taxonomy" id="36090"/>
    <lineage>
        <taxon>Eukaryota</taxon>
        <taxon>Metazoa</taxon>
        <taxon>Ecdysozoa</taxon>
        <taxon>Nematoda</taxon>
        <taxon>Chromadorea</taxon>
        <taxon>Rhabditida</taxon>
        <taxon>Tylenchina</taxon>
        <taxon>Tylenchomorpha</taxon>
        <taxon>Tylenchoidea</taxon>
        <taxon>Heteroderidae</taxon>
        <taxon>Heteroderinae</taxon>
        <taxon>Globodera</taxon>
    </lineage>
</organism>
<feature type="domain" description="Synaptojanin-1/2 RNA recognition motif" evidence="1">
    <location>
        <begin position="8"/>
        <end position="91"/>
    </location>
</feature>
<dbReference type="Gene3D" id="3.30.70.330">
    <property type="match status" value="1"/>
</dbReference>
<dbReference type="AlphaFoldDB" id="A0A183BHC4"/>
<evidence type="ECO:0000259" key="1">
    <source>
        <dbReference type="Pfam" id="PF08952"/>
    </source>
</evidence>
<dbReference type="Proteomes" id="UP000050741">
    <property type="component" value="Unassembled WGS sequence"/>
</dbReference>
<evidence type="ECO:0000313" key="2">
    <source>
        <dbReference type="Proteomes" id="UP000050741"/>
    </source>
</evidence>
<reference evidence="3" key="3">
    <citation type="submission" date="2016-06" db="UniProtKB">
        <authorList>
            <consortium name="WormBaseParasite"/>
        </authorList>
    </citation>
    <scope>IDENTIFICATION</scope>
</reference>
<sequence>MSKAAEPLLKDAIISLGPPNSTIVCAVSGHPTSFPQRLCNAIFSKIYELGITILVSKLEGRFLHVQLGSGMDALMALSMDGVVLGEDLRLEVCLGFAGCWLDLLMADLQCLGVVREIRMRKVMNCLAMGKRLFWTMFRSLISPM</sequence>
<dbReference type="WBParaSite" id="GPLIN_000000200">
    <property type="protein sequence ID" value="GPLIN_000000200"/>
    <property type="gene ID" value="GPLIN_000000200"/>
</dbReference>
<keyword evidence="2" id="KW-1185">Reference proteome</keyword>
<dbReference type="InterPro" id="IPR012677">
    <property type="entry name" value="Nucleotide-bd_a/b_plait_sf"/>
</dbReference>
<proteinExistence type="predicted"/>
<dbReference type="Pfam" id="PF08952">
    <property type="entry name" value="DUF1866"/>
    <property type="match status" value="1"/>
</dbReference>
<name>A0A183BHC4_GLOPA</name>
<reference evidence="2" key="1">
    <citation type="submission" date="2013-12" db="EMBL/GenBank/DDBJ databases">
        <authorList>
            <person name="Aslett M."/>
        </authorList>
    </citation>
    <scope>NUCLEOTIDE SEQUENCE [LARGE SCALE GENOMIC DNA]</scope>
    <source>
        <strain evidence="2">Lindley</strain>
    </source>
</reference>
<accession>A0A183BHC4</accession>
<evidence type="ECO:0000313" key="3">
    <source>
        <dbReference type="WBParaSite" id="GPLIN_000000200"/>
    </source>
</evidence>
<reference evidence="2" key="2">
    <citation type="submission" date="2014-05" db="EMBL/GenBank/DDBJ databases">
        <title>The genome and life-stage specific transcriptomes of Globodera pallida elucidate key aspects of plant parasitism by a cyst nematode.</title>
        <authorList>
            <person name="Cotton J.A."/>
            <person name="Lilley C.J."/>
            <person name="Jones L.M."/>
            <person name="Kikuchi T."/>
            <person name="Reid A.J."/>
            <person name="Thorpe P."/>
            <person name="Tsai I.J."/>
            <person name="Beasley H."/>
            <person name="Blok V."/>
            <person name="Cock P.J.A."/>
            <person name="Van den Akker S.E."/>
            <person name="Holroyd N."/>
            <person name="Hunt M."/>
            <person name="Mantelin S."/>
            <person name="Naghra H."/>
            <person name="Pain A."/>
            <person name="Palomares-Rius J.E."/>
            <person name="Zarowiecki M."/>
            <person name="Berriman M."/>
            <person name="Jones J.T."/>
            <person name="Urwin P.E."/>
        </authorList>
    </citation>
    <scope>NUCLEOTIDE SEQUENCE [LARGE SCALE GENOMIC DNA]</scope>
    <source>
        <strain evidence="2">Lindley</strain>
    </source>
</reference>
<dbReference type="InterPro" id="IPR015047">
    <property type="entry name" value="SYNJ1/2_RRM"/>
</dbReference>